<dbReference type="EMBL" id="APAU02000033">
    <property type="protein sequence ID" value="EUB60188.1"/>
    <property type="molecule type" value="Genomic_DNA"/>
</dbReference>
<keyword evidence="2" id="KW-1185">Reference proteome</keyword>
<evidence type="ECO:0000313" key="1">
    <source>
        <dbReference type="EMBL" id="EUB60188.1"/>
    </source>
</evidence>
<comment type="caution">
    <text evidence="1">The sequence shown here is derived from an EMBL/GenBank/DDBJ whole genome shotgun (WGS) entry which is preliminary data.</text>
</comment>
<dbReference type="GeneID" id="36340613"/>
<accession>W6UGS6</accession>
<organism evidence="1 2">
    <name type="scientific">Echinococcus granulosus</name>
    <name type="common">Hydatid tapeworm</name>
    <dbReference type="NCBI Taxonomy" id="6210"/>
    <lineage>
        <taxon>Eukaryota</taxon>
        <taxon>Metazoa</taxon>
        <taxon>Spiralia</taxon>
        <taxon>Lophotrochozoa</taxon>
        <taxon>Platyhelminthes</taxon>
        <taxon>Cestoda</taxon>
        <taxon>Eucestoda</taxon>
        <taxon>Cyclophyllidea</taxon>
        <taxon>Taeniidae</taxon>
        <taxon>Echinococcus</taxon>
        <taxon>Echinococcus granulosus group</taxon>
    </lineage>
</organism>
<proteinExistence type="predicted"/>
<reference evidence="1 2" key="1">
    <citation type="journal article" date="2013" name="Nat. Genet.">
        <title>The genome of the hydatid tapeworm Echinococcus granulosus.</title>
        <authorList>
            <person name="Zheng H."/>
            <person name="Zhang W."/>
            <person name="Zhang L."/>
            <person name="Zhang Z."/>
            <person name="Li J."/>
            <person name="Lu G."/>
            <person name="Zhu Y."/>
            <person name="Wang Y."/>
            <person name="Huang Y."/>
            <person name="Liu J."/>
            <person name="Kang H."/>
            <person name="Chen J."/>
            <person name="Wang L."/>
            <person name="Chen A."/>
            <person name="Yu S."/>
            <person name="Gao Z."/>
            <person name="Jin L."/>
            <person name="Gu W."/>
            <person name="Wang Z."/>
            <person name="Zhao L."/>
            <person name="Shi B."/>
            <person name="Wen H."/>
            <person name="Lin R."/>
            <person name="Jones M.K."/>
            <person name="Brejova B."/>
            <person name="Vinar T."/>
            <person name="Zhao G."/>
            <person name="McManus D.P."/>
            <person name="Chen Z."/>
            <person name="Zhou Y."/>
            <person name="Wang S."/>
        </authorList>
    </citation>
    <scope>NUCLEOTIDE SEQUENCE [LARGE SCALE GENOMIC DNA]</scope>
</reference>
<dbReference type="AlphaFoldDB" id="W6UGS6"/>
<dbReference type="KEGG" id="egl:EGR_04898"/>
<name>W6UGS6_ECHGR</name>
<gene>
    <name evidence="1" type="ORF">EGR_04898</name>
</gene>
<sequence length="52" mass="5802">MVMTVVGTLRLISHNRARDEWFSAHSLHLFSGEDEGRSAFLDKVKAMLAKAA</sequence>
<dbReference type="RefSeq" id="XP_024351384.1">
    <property type="nucleotide sequence ID" value="XM_024494147.1"/>
</dbReference>
<dbReference type="Proteomes" id="UP000019149">
    <property type="component" value="Unassembled WGS sequence"/>
</dbReference>
<evidence type="ECO:0000313" key="2">
    <source>
        <dbReference type="Proteomes" id="UP000019149"/>
    </source>
</evidence>
<dbReference type="CTD" id="36340613"/>
<protein>
    <submittedName>
        <fullName evidence="1">Uncharacterized protein</fullName>
    </submittedName>
</protein>